<organism evidence="11 12">
    <name type="scientific">Setaria digitata</name>
    <dbReference type="NCBI Taxonomy" id="48799"/>
    <lineage>
        <taxon>Eukaryota</taxon>
        <taxon>Metazoa</taxon>
        <taxon>Ecdysozoa</taxon>
        <taxon>Nematoda</taxon>
        <taxon>Chromadorea</taxon>
        <taxon>Rhabditida</taxon>
        <taxon>Spirurina</taxon>
        <taxon>Spiruromorpha</taxon>
        <taxon>Filarioidea</taxon>
        <taxon>Setariidae</taxon>
        <taxon>Setaria</taxon>
    </lineage>
</organism>
<evidence type="ECO:0000256" key="9">
    <source>
        <dbReference type="RuleBase" id="RU003994"/>
    </source>
</evidence>
<evidence type="ECO:0000256" key="3">
    <source>
        <dbReference type="ARBA" id="ARBA00010387"/>
    </source>
</evidence>
<dbReference type="GO" id="GO:0006096">
    <property type="term" value="P:glycolytic process"/>
    <property type="evidence" value="ECO:0007669"/>
    <property type="project" value="UniProtKB-KW"/>
</dbReference>
<evidence type="ECO:0000313" key="11">
    <source>
        <dbReference type="Proteomes" id="UP000887581"/>
    </source>
</evidence>
<dbReference type="InterPro" id="IPR000741">
    <property type="entry name" value="FBA_I"/>
</dbReference>
<comment type="catalytic activity">
    <reaction evidence="1 9">
        <text>beta-D-fructose 1,6-bisphosphate = D-glyceraldehyde 3-phosphate + dihydroxyacetone phosphate</text>
        <dbReference type="Rhea" id="RHEA:14729"/>
        <dbReference type="ChEBI" id="CHEBI:32966"/>
        <dbReference type="ChEBI" id="CHEBI:57642"/>
        <dbReference type="ChEBI" id="CHEBI:59776"/>
        <dbReference type="EC" id="4.1.2.13"/>
    </reaction>
</comment>
<dbReference type="NCBIfam" id="NF033379">
    <property type="entry name" value="FrucBisAld_I"/>
    <property type="match status" value="1"/>
</dbReference>
<sequence length="368" mass="41633">MSSILYRILIDGIVVVLAISTLKYYQDWKSETLDDVEETIAGSVTWSRDQQNELHAIAQKLTESGKGILAADESIDTIGKRFAMIGVENNEENRKNYRHLLFTTPNISTYISGIILHEETFNQKDDTNKRFVDIIKEAGILPGIKLDKGLDNLKERAIFFKKGGCQFSKWRCVYMISKFMPSKKILKKNAKTLAEYAILSQQAGLVPIIEPEVLWDGEHSLEKTEKVTEQVLAEVYKSLHDYGVYLEGTLLKPNMVLAGSKFKERVERNEIANETLRALIRTVPAAVPGIVFLSGGQLETDATRNLNEINKILLNTPWKLSFSYGRALQTSTLKAWKIYGRKEAQAAFLHRAKLNALAAEGHYMDHHE</sequence>
<evidence type="ECO:0000256" key="4">
    <source>
        <dbReference type="ARBA" id="ARBA00013068"/>
    </source>
</evidence>
<dbReference type="FunFam" id="3.20.20.70:FF:000140">
    <property type="entry name" value="Fructose-bisphosphate aldolase"/>
    <property type="match status" value="1"/>
</dbReference>
<keyword evidence="7 9" id="KW-0456">Lyase</keyword>
<evidence type="ECO:0000256" key="7">
    <source>
        <dbReference type="ARBA" id="ARBA00023239"/>
    </source>
</evidence>
<reference evidence="12" key="1">
    <citation type="submission" date="2022-11" db="UniProtKB">
        <authorList>
            <consortium name="WormBaseParasite"/>
        </authorList>
    </citation>
    <scope>IDENTIFICATION</scope>
</reference>
<dbReference type="InterPro" id="IPR029768">
    <property type="entry name" value="Aldolase_I_AS"/>
</dbReference>
<dbReference type="AlphaFoldDB" id="A0A915PR26"/>
<keyword evidence="8" id="KW-0704">Schiff base</keyword>
<dbReference type="InterPro" id="IPR013785">
    <property type="entry name" value="Aldolase_TIM"/>
</dbReference>
<dbReference type="Proteomes" id="UP000887581">
    <property type="component" value="Unplaced"/>
</dbReference>
<dbReference type="SUPFAM" id="SSF51569">
    <property type="entry name" value="Aldolase"/>
    <property type="match status" value="1"/>
</dbReference>
<evidence type="ECO:0000256" key="1">
    <source>
        <dbReference type="ARBA" id="ARBA00000441"/>
    </source>
</evidence>
<evidence type="ECO:0000256" key="10">
    <source>
        <dbReference type="RuleBase" id="RU004257"/>
    </source>
</evidence>
<dbReference type="Gene3D" id="3.20.20.70">
    <property type="entry name" value="Aldolase class I"/>
    <property type="match status" value="1"/>
</dbReference>
<keyword evidence="6 9" id="KW-0324">Glycolysis</keyword>
<dbReference type="PANTHER" id="PTHR11627">
    <property type="entry name" value="FRUCTOSE-BISPHOSPHATE ALDOLASE"/>
    <property type="match status" value="1"/>
</dbReference>
<dbReference type="WBParaSite" id="sdigi.contig203.g6067.t1">
    <property type="protein sequence ID" value="sdigi.contig203.g6067.t1"/>
    <property type="gene ID" value="sdigi.contig203.g6067"/>
</dbReference>
<evidence type="ECO:0000256" key="5">
    <source>
        <dbReference type="ARBA" id="ARBA00013779"/>
    </source>
</evidence>
<protein>
    <recommendedName>
        <fullName evidence="5 9">Fructose-bisphosphate aldolase</fullName>
        <ecNumber evidence="4 9">4.1.2.13</ecNumber>
    </recommendedName>
</protein>
<proteinExistence type="inferred from homology"/>
<evidence type="ECO:0000256" key="8">
    <source>
        <dbReference type="ARBA" id="ARBA00023270"/>
    </source>
</evidence>
<accession>A0A915PR26</accession>
<dbReference type="Pfam" id="PF00274">
    <property type="entry name" value="Glycolytic"/>
    <property type="match status" value="1"/>
</dbReference>
<evidence type="ECO:0000313" key="12">
    <source>
        <dbReference type="WBParaSite" id="sdigi.contig203.g6067.t1"/>
    </source>
</evidence>
<evidence type="ECO:0000256" key="2">
    <source>
        <dbReference type="ARBA" id="ARBA00004714"/>
    </source>
</evidence>
<keyword evidence="11" id="KW-1185">Reference proteome</keyword>
<comment type="pathway">
    <text evidence="2 10">Carbohydrate degradation; glycolysis; D-glyceraldehyde 3-phosphate and glycerone phosphate from D-glucose: step 4/4.</text>
</comment>
<name>A0A915PR26_9BILA</name>
<evidence type="ECO:0000256" key="6">
    <source>
        <dbReference type="ARBA" id="ARBA00023152"/>
    </source>
</evidence>
<comment type="similarity">
    <text evidence="3 9">Belongs to the class I fructose-bisphosphate aldolase family.</text>
</comment>
<dbReference type="GO" id="GO:0004332">
    <property type="term" value="F:fructose-bisphosphate aldolase activity"/>
    <property type="evidence" value="ECO:0007669"/>
    <property type="project" value="UniProtKB-EC"/>
</dbReference>
<dbReference type="PROSITE" id="PS00158">
    <property type="entry name" value="ALDOLASE_CLASS_I"/>
    <property type="match status" value="1"/>
</dbReference>
<dbReference type="EC" id="4.1.2.13" evidence="4 9"/>